<evidence type="ECO:0000313" key="3">
    <source>
        <dbReference type="Proteomes" id="UP000654482"/>
    </source>
</evidence>
<dbReference type="Gene3D" id="2.160.20.80">
    <property type="entry name" value="E3 ubiquitin-protein ligase SopA"/>
    <property type="match status" value="1"/>
</dbReference>
<evidence type="ECO:0000313" key="2">
    <source>
        <dbReference type="EMBL" id="MBE9117133.1"/>
    </source>
</evidence>
<name>A0A8J7IVB5_9CYAN</name>
<accession>A0A8J7IVB5</accession>
<keyword evidence="1" id="KW-0472">Membrane</keyword>
<feature type="transmembrane region" description="Helical" evidence="1">
    <location>
        <begin position="611"/>
        <end position="634"/>
    </location>
</feature>
<protein>
    <submittedName>
        <fullName evidence="2">Pentapeptide repeat-containing protein</fullName>
    </submittedName>
</protein>
<dbReference type="Proteomes" id="UP000654482">
    <property type="component" value="Unassembled WGS sequence"/>
</dbReference>
<proteinExistence type="predicted"/>
<sequence>MLLRVLVGLLIVFVGFPLPAFAVPATIERMPLTLELLEERLETPIQQDGKETIDLRQLSIDFRPENGELRDRAFLALQTRINRSKTPLNIDLSQSIVRGDFSIQEWGVKAQLVEEVLSGLLATEERELLQQRLQLPTSINVGEQFQEIPYATVFRAFLNLKETRFQGRVDFSNTVFLQPLEASDAVFRQESDWSESYFVQGVDFRGTRFEKEAMFANSHLWDATQFDRAQFQGVAYFQSTIFEGKANFERAMFADLADWTGSRWLQPTNFSQGMWRSRALFSNNLFAESLTFSNSTFEKAVSFRDTRFQGPLDLQQVNLLEQIDFGNARFAEDANLNVDGLAFESEAAKIVGNTGEIGSEIRVSQLQGNETVLRNLVRNFRRREQIPDANALEYLRTRLRVEQARKHLSEHSFRLTAFLREIWMGLVLSLLLLLSDYGTNFGLVLAVGIMASGYFGLLFWLVDRARRRIPQPILPSRSETIWMSGSFGAIALLGGGLIFQTATQPWLTLLCLGFILLPLPLFFVGLLYYRGRYHDLMDKTYFVEDGELRRLRLLIARLPIMPRFFFFRDRYLPILTDRRWSWLNYYDFSLNNLLKFGFNDIRLRDRHLPGLISAIVWYEWSLGMLYITLLFWTLSRTIPGLNLLIYLS</sequence>
<dbReference type="AlphaFoldDB" id="A0A8J7IVB5"/>
<feature type="transmembrane region" description="Helical" evidence="1">
    <location>
        <begin position="481"/>
        <end position="500"/>
    </location>
</feature>
<dbReference type="EMBL" id="JADEWZ010000021">
    <property type="protein sequence ID" value="MBE9117133.1"/>
    <property type="molecule type" value="Genomic_DNA"/>
</dbReference>
<feature type="transmembrane region" description="Helical" evidence="1">
    <location>
        <begin position="6"/>
        <end position="27"/>
    </location>
</feature>
<keyword evidence="3" id="KW-1185">Reference proteome</keyword>
<evidence type="ECO:0000256" key="1">
    <source>
        <dbReference type="SAM" id="Phobius"/>
    </source>
</evidence>
<dbReference type="Pfam" id="PF13576">
    <property type="entry name" value="Pentapeptide_3"/>
    <property type="match status" value="2"/>
</dbReference>
<reference evidence="2" key="1">
    <citation type="submission" date="2020-10" db="EMBL/GenBank/DDBJ databases">
        <authorList>
            <person name="Castelo-Branco R."/>
            <person name="Eusebio N."/>
            <person name="Adriana R."/>
            <person name="Vieira A."/>
            <person name="Brugerolle De Fraissinette N."/>
            <person name="Rezende De Castro R."/>
            <person name="Schneider M.P."/>
            <person name="Vasconcelos V."/>
            <person name="Leao P.N."/>
        </authorList>
    </citation>
    <scope>NUCLEOTIDE SEQUENCE</scope>
    <source>
        <strain evidence="2">LEGE 07157</strain>
    </source>
</reference>
<feature type="transmembrane region" description="Helical" evidence="1">
    <location>
        <begin position="506"/>
        <end position="529"/>
    </location>
</feature>
<feature type="transmembrane region" description="Helical" evidence="1">
    <location>
        <begin position="441"/>
        <end position="461"/>
    </location>
</feature>
<organism evidence="2 3">
    <name type="scientific">Lusitaniella coriacea LEGE 07157</name>
    <dbReference type="NCBI Taxonomy" id="945747"/>
    <lineage>
        <taxon>Bacteria</taxon>
        <taxon>Bacillati</taxon>
        <taxon>Cyanobacteriota</taxon>
        <taxon>Cyanophyceae</taxon>
        <taxon>Spirulinales</taxon>
        <taxon>Lusitaniellaceae</taxon>
        <taxon>Lusitaniella</taxon>
    </lineage>
</organism>
<dbReference type="InterPro" id="IPR001646">
    <property type="entry name" value="5peptide_repeat"/>
</dbReference>
<comment type="caution">
    <text evidence="2">The sequence shown here is derived from an EMBL/GenBank/DDBJ whole genome shotgun (WGS) entry which is preliminary data.</text>
</comment>
<keyword evidence="1" id="KW-1133">Transmembrane helix</keyword>
<gene>
    <name evidence="2" type="ORF">IQ249_14625</name>
</gene>
<keyword evidence="1" id="KW-0812">Transmembrane</keyword>